<dbReference type="STRING" id="990285.RGCCGE502_05360"/>
<proteinExistence type="predicted"/>
<gene>
    <name evidence="2" type="ORF">RGCCGE502_05360</name>
</gene>
<evidence type="ECO:0000256" key="1">
    <source>
        <dbReference type="SAM" id="MobiDB-lite"/>
    </source>
</evidence>
<dbReference type="EMBL" id="AEYE02000005">
    <property type="protein sequence ID" value="EPE99585.1"/>
    <property type="molecule type" value="Genomic_DNA"/>
</dbReference>
<dbReference type="AlphaFoldDB" id="S3HNM4"/>
<organism evidence="2 3">
    <name type="scientific">Rhizobium grahamii CCGE 502</name>
    <dbReference type="NCBI Taxonomy" id="990285"/>
    <lineage>
        <taxon>Bacteria</taxon>
        <taxon>Pseudomonadati</taxon>
        <taxon>Pseudomonadota</taxon>
        <taxon>Alphaproteobacteria</taxon>
        <taxon>Hyphomicrobiales</taxon>
        <taxon>Rhizobiaceae</taxon>
        <taxon>Rhizobium/Agrobacterium group</taxon>
        <taxon>Rhizobium</taxon>
    </lineage>
</organism>
<dbReference type="eggNOG" id="ENOG502ZZ7M">
    <property type="taxonomic scope" value="Bacteria"/>
</dbReference>
<sequence length="62" mass="7095">MQFLKFFLSVETLDPPYSTDTRQDPLNHPDLTRMSLTALADLPFGPEPRKPKPQRPQLARCA</sequence>
<accession>S3HNM4</accession>
<reference evidence="2 3" key="1">
    <citation type="journal article" date="2012" name="J. Bacteriol.">
        <title>Genome sequence of Rhizobium grahamii CCGE502, a broad-host-range symbiont with low nodulation competitiveness in Phaseolus vulgaris.</title>
        <authorList>
            <person name="Althabegoiti M.J."/>
            <person name="Lozano L."/>
            <person name="Torres-Tejerizo G."/>
            <person name="Ormeno-Orrillo E."/>
            <person name="Rogel M.A."/>
            <person name="Gonzalez V."/>
            <person name="Martinez-Romero E."/>
        </authorList>
    </citation>
    <scope>NUCLEOTIDE SEQUENCE [LARGE SCALE GENOMIC DNA]</scope>
    <source>
        <strain evidence="2 3">CCGE 502</strain>
    </source>
</reference>
<dbReference type="Proteomes" id="UP000014411">
    <property type="component" value="Unassembled WGS sequence"/>
</dbReference>
<evidence type="ECO:0000313" key="2">
    <source>
        <dbReference type="EMBL" id="EPE99585.1"/>
    </source>
</evidence>
<name>S3HNM4_9HYPH</name>
<dbReference type="HOGENOM" id="CLU_187689_0_0_5"/>
<comment type="caution">
    <text evidence="2">The sequence shown here is derived from an EMBL/GenBank/DDBJ whole genome shotgun (WGS) entry which is preliminary data.</text>
</comment>
<protein>
    <submittedName>
        <fullName evidence="2">Uncharacterized protein</fullName>
    </submittedName>
</protein>
<evidence type="ECO:0000313" key="3">
    <source>
        <dbReference type="Proteomes" id="UP000014411"/>
    </source>
</evidence>
<feature type="region of interest" description="Disordered" evidence="1">
    <location>
        <begin position="40"/>
        <end position="62"/>
    </location>
</feature>
<keyword evidence="3" id="KW-1185">Reference proteome</keyword>